<dbReference type="Proteomes" id="UP000718571">
    <property type="component" value="Unassembled WGS sequence"/>
</dbReference>
<reference evidence="2 3" key="1">
    <citation type="submission" date="2020-09" db="EMBL/GenBank/DDBJ databases">
        <title>Genomic characterization of a novel Parvarchaeota family in acid mine drainage sediments.</title>
        <authorList>
            <person name="Luo Z.-H."/>
        </authorList>
    </citation>
    <scope>NUCLEOTIDE SEQUENCE [LARGE SCALE GENOMIC DNA]</scope>
    <source>
        <strain evidence="2">MAS1_bins.189</strain>
    </source>
</reference>
<dbReference type="InterPro" id="IPR004942">
    <property type="entry name" value="Roadblock/LAMTOR2_dom"/>
</dbReference>
<sequence>MATKSERMHEILERLGSIGGVKASSVISSDGIPMSDIMLSGVDSNTFAAMVASMLGSAETALKSLGAKAFDKVIAESSEVRVIAIKAGDNAILSVMVDPNTNYGLILLEAKKSADAIAKIVNE</sequence>
<dbReference type="AlphaFoldDB" id="A0A8T3UVG6"/>
<comment type="caution">
    <text evidence="2">The sequence shown here is derived from an EMBL/GenBank/DDBJ whole genome shotgun (WGS) entry which is preliminary data.</text>
</comment>
<organism evidence="2 3">
    <name type="scientific">Candidatus Acidifodinimicrobium mancum</name>
    <dbReference type="NCBI Taxonomy" id="2898728"/>
    <lineage>
        <taxon>Archaea</taxon>
        <taxon>Candidatus Parvarchaeota</taxon>
        <taxon>Candidatus Acidifodinimicrobiaceae</taxon>
        <taxon>Candidatus Acidifodinimicrobium</taxon>
    </lineage>
</organism>
<evidence type="ECO:0000313" key="2">
    <source>
        <dbReference type="EMBL" id="MBE5728349.1"/>
    </source>
</evidence>
<dbReference type="Gene3D" id="3.30.450.30">
    <property type="entry name" value="Dynein light chain 2a, cytoplasmic"/>
    <property type="match status" value="1"/>
</dbReference>
<protein>
    <submittedName>
        <fullName evidence="2">Roadblock/LC7 domain-containing protein</fullName>
    </submittedName>
</protein>
<name>A0A8T3UVG6_9ARCH</name>
<dbReference type="EMBL" id="JADFAR010000006">
    <property type="protein sequence ID" value="MBE5728349.1"/>
    <property type="molecule type" value="Genomic_DNA"/>
</dbReference>
<gene>
    <name evidence="2" type="ORF">IHE51_00630</name>
</gene>
<evidence type="ECO:0000313" key="3">
    <source>
        <dbReference type="Proteomes" id="UP000718571"/>
    </source>
</evidence>
<accession>A0A8T3UVG6</accession>
<feature type="domain" description="Roadblock/LAMTOR2" evidence="1">
    <location>
        <begin position="8"/>
        <end position="97"/>
    </location>
</feature>
<dbReference type="Pfam" id="PF03259">
    <property type="entry name" value="Robl_LC7"/>
    <property type="match status" value="1"/>
</dbReference>
<proteinExistence type="predicted"/>
<dbReference type="SMART" id="SM00960">
    <property type="entry name" value="Robl_LC7"/>
    <property type="match status" value="1"/>
</dbReference>
<dbReference type="SUPFAM" id="SSF103196">
    <property type="entry name" value="Roadblock/LC7 domain"/>
    <property type="match status" value="1"/>
</dbReference>
<evidence type="ECO:0000259" key="1">
    <source>
        <dbReference type="SMART" id="SM00960"/>
    </source>
</evidence>